<comment type="caution">
    <text evidence="1">The sequence shown here is derived from an EMBL/GenBank/DDBJ whole genome shotgun (WGS) entry which is preliminary data.</text>
</comment>
<gene>
    <name evidence="1" type="ORF">EI684_01480</name>
</gene>
<dbReference type="Gene3D" id="1.10.10.60">
    <property type="entry name" value="Homeodomain-like"/>
    <property type="match status" value="1"/>
</dbReference>
<sequence length="105" mass="12004">MEQCEAIRRAYYVEKKRIRQIARELHCSRKTVDKALASATPSAYTRTAPYAAPKLGPFKARLAELLAEREQQPPKQRYTAAKLYEIIRAEGYQGSAASLRGYIWI</sequence>
<evidence type="ECO:0000313" key="2">
    <source>
        <dbReference type="Proteomes" id="UP000280307"/>
    </source>
</evidence>
<proteinExistence type="predicted"/>
<protein>
    <recommendedName>
        <fullName evidence="3">HTH IS21-type domain-containing protein</fullName>
    </recommendedName>
</protein>
<dbReference type="EMBL" id="RSAS01000064">
    <property type="protein sequence ID" value="RRR77424.1"/>
    <property type="molecule type" value="Genomic_DNA"/>
</dbReference>
<dbReference type="AlphaFoldDB" id="A0A426UAF9"/>
<accession>A0A426UAF9</accession>
<dbReference type="Proteomes" id="UP000280307">
    <property type="component" value="Unassembled WGS sequence"/>
</dbReference>
<name>A0A426UAF9_9CHLR</name>
<evidence type="ECO:0000313" key="1">
    <source>
        <dbReference type="EMBL" id="RRR77424.1"/>
    </source>
</evidence>
<reference evidence="1 2" key="1">
    <citation type="submission" date="2018-12" db="EMBL/GenBank/DDBJ databases">
        <title>Genome Sequence of Candidatus Viridilinea halotolerans isolated from saline sulfide-rich spring.</title>
        <authorList>
            <person name="Grouzdev D.S."/>
            <person name="Burganskaya E.I."/>
            <person name="Krutkina M.S."/>
            <person name="Sukhacheva M.V."/>
            <person name="Gorlenko V.M."/>
        </authorList>
    </citation>
    <scope>NUCLEOTIDE SEQUENCE [LARGE SCALE GENOMIC DNA]</scope>
    <source>
        <strain evidence="1">Chok-6</strain>
    </source>
</reference>
<evidence type="ECO:0008006" key="3">
    <source>
        <dbReference type="Google" id="ProtNLM"/>
    </source>
</evidence>
<organism evidence="1 2">
    <name type="scientific">Candidatus Viridilinea halotolerans</name>
    <dbReference type="NCBI Taxonomy" id="2491704"/>
    <lineage>
        <taxon>Bacteria</taxon>
        <taxon>Bacillati</taxon>
        <taxon>Chloroflexota</taxon>
        <taxon>Chloroflexia</taxon>
        <taxon>Chloroflexales</taxon>
        <taxon>Chloroflexineae</taxon>
        <taxon>Oscillochloridaceae</taxon>
        <taxon>Candidatus Viridilinea</taxon>
    </lineage>
</organism>